<feature type="transmembrane region" description="Helical" evidence="1">
    <location>
        <begin position="7"/>
        <end position="28"/>
    </location>
</feature>
<keyword evidence="1" id="KW-0472">Membrane</keyword>
<sequence>MKRLNVPILYWLAPAFVILVFTANFWLLKNNPEKGVLGDLFGASNAIFTGLALCAAAIAVHLQSVELAETRKGLATADVAQSKNLLLQREILELERLNAIVSIKLKRAQIDASLAENGRVTTVWFDDEIKEIEERILGKK</sequence>
<dbReference type="GeneID" id="95582368"/>
<keyword evidence="1" id="KW-1133">Transmembrane helix</keyword>
<accession>A0ABZ0D8R6</accession>
<keyword evidence="1" id="KW-0812">Transmembrane</keyword>
<organism evidence="2 3">
    <name type="scientific">Xanthomonas dyei</name>
    <dbReference type="NCBI Taxonomy" id="743699"/>
    <lineage>
        <taxon>Bacteria</taxon>
        <taxon>Pseudomonadati</taxon>
        <taxon>Pseudomonadota</taxon>
        <taxon>Gammaproteobacteria</taxon>
        <taxon>Lysobacterales</taxon>
        <taxon>Lysobacteraceae</taxon>
        <taxon>Xanthomonas</taxon>
    </lineage>
</organism>
<dbReference type="RefSeq" id="WP_316689884.1">
    <property type="nucleotide sequence ID" value="NZ_CP103837.1"/>
</dbReference>
<protein>
    <submittedName>
        <fullName evidence="2">Uncharacterized protein</fullName>
    </submittedName>
</protein>
<keyword evidence="3" id="KW-1185">Reference proteome</keyword>
<proteinExistence type="predicted"/>
<dbReference type="Proteomes" id="UP001304534">
    <property type="component" value="Chromosome"/>
</dbReference>
<evidence type="ECO:0000256" key="1">
    <source>
        <dbReference type="SAM" id="Phobius"/>
    </source>
</evidence>
<evidence type="ECO:0000313" key="2">
    <source>
        <dbReference type="EMBL" id="WOB26602.1"/>
    </source>
</evidence>
<dbReference type="EMBL" id="CP103840">
    <property type="protein sequence ID" value="WOB26602.1"/>
    <property type="molecule type" value="Genomic_DNA"/>
</dbReference>
<gene>
    <name evidence="2" type="ORF">NYR99_00820</name>
</gene>
<name>A0ABZ0D8R6_9XANT</name>
<evidence type="ECO:0000313" key="3">
    <source>
        <dbReference type="Proteomes" id="UP001304534"/>
    </source>
</evidence>
<feature type="transmembrane region" description="Helical" evidence="1">
    <location>
        <begin position="40"/>
        <end position="62"/>
    </location>
</feature>
<reference evidence="2 3" key="1">
    <citation type="submission" date="2022-08" db="EMBL/GenBank/DDBJ databases">
        <title>Whole genome sequencing-based tracing of a 2022 introduction and outbreak of Xanthomonas hortorum pv. pelargonii.</title>
        <authorList>
            <person name="Iruegas-Bocardo F."/>
            <person name="Weisberg A.K."/>
            <person name="Riutta E.R."/>
            <person name="Kilday K."/>
            <person name="Bonkowski J.C."/>
            <person name="Creswell T."/>
            <person name="Daughtrey M.L."/>
            <person name="Rane K."/>
            <person name="Grunwald N.J."/>
            <person name="Chang J.H."/>
            <person name="Putnam M.L."/>
        </authorList>
    </citation>
    <scope>NUCLEOTIDE SEQUENCE [LARGE SCALE GENOMIC DNA]</scope>
    <source>
        <strain evidence="2 3">22-325</strain>
    </source>
</reference>